<dbReference type="Pfam" id="PF00069">
    <property type="entry name" value="Pkinase"/>
    <property type="match status" value="1"/>
</dbReference>
<keyword evidence="4 6" id="KW-0067">ATP-binding</keyword>
<dbReference type="AlphaFoldDB" id="A0A5J4WFQ4"/>
<evidence type="ECO:0000256" key="5">
    <source>
        <dbReference type="ARBA" id="ARBA00037982"/>
    </source>
</evidence>
<dbReference type="EMBL" id="SNRW01002224">
    <property type="protein sequence ID" value="KAA6393453.1"/>
    <property type="molecule type" value="Genomic_DNA"/>
</dbReference>
<evidence type="ECO:0000256" key="6">
    <source>
        <dbReference type="PROSITE-ProRule" id="PRU10141"/>
    </source>
</evidence>
<dbReference type="GO" id="GO:0005737">
    <property type="term" value="C:cytoplasm"/>
    <property type="evidence" value="ECO:0007669"/>
    <property type="project" value="TreeGrafter"/>
</dbReference>
<dbReference type="PROSITE" id="PS50011">
    <property type="entry name" value="PROTEIN_KINASE_DOM"/>
    <property type="match status" value="1"/>
</dbReference>
<evidence type="ECO:0000256" key="1">
    <source>
        <dbReference type="ARBA" id="ARBA00022679"/>
    </source>
</evidence>
<dbReference type="InterPro" id="IPR011009">
    <property type="entry name" value="Kinase-like_dom_sf"/>
</dbReference>
<reference evidence="9 10" key="1">
    <citation type="submission" date="2019-03" db="EMBL/GenBank/DDBJ databases">
        <title>Single cell metagenomics reveals metabolic interactions within the superorganism composed of flagellate Streblomastix strix and complex community of Bacteroidetes bacteria on its surface.</title>
        <authorList>
            <person name="Treitli S.C."/>
            <person name="Kolisko M."/>
            <person name="Husnik F."/>
            <person name="Keeling P."/>
            <person name="Hampl V."/>
        </authorList>
    </citation>
    <scope>NUCLEOTIDE SEQUENCE [LARGE SCALE GENOMIC DNA]</scope>
    <source>
        <strain evidence="9">ST1C</strain>
    </source>
</reference>
<proteinExistence type="inferred from homology"/>
<dbReference type="GO" id="GO:0004674">
    <property type="term" value="F:protein serine/threonine kinase activity"/>
    <property type="evidence" value="ECO:0007669"/>
    <property type="project" value="UniProtKB-KW"/>
</dbReference>
<dbReference type="Gene3D" id="3.30.200.20">
    <property type="entry name" value="Phosphorylase Kinase, domain 1"/>
    <property type="match status" value="1"/>
</dbReference>
<comment type="caution">
    <text evidence="9">The sequence shown here is derived from an EMBL/GenBank/DDBJ whole genome shotgun (WGS) entry which is preliminary data.</text>
</comment>
<name>A0A5J4WFQ4_9EUKA</name>
<dbReference type="InterPro" id="IPR050339">
    <property type="entry name" value="CC_SR_Kinase"/>
</dbReference>
<dbReference type="PANTHER" id="PTHR11042">
    <property type="entry name" value="EUKARYOTIC TRANSLATION INITIATION FACTOR 2-ALPHA KINASE EIF2-ALPHA KINASE -RELATED"/>
    <property type="match status" value="1"/>
</dbReference>
<dbReference type="SMART" id="SM00220">
    <property type="entry name" value="S_TKc"/>
    <property type="match status" value="1"/>
</dbReference>
<dbReference type="InterPro" id="IPR008271">
    <property type="entry name" value="Ser/Thr_kinase_AS"/>
</dbReference>
<keyword evidence="1" id="KW-0808">Transferase</keyword>
<evidence type="ECO:0000259" key="8">
    <source>
        <dbReference type="PROSITE" id="PS50011"/>
    </source>
</evidence>
<dbReference type="SUPFAM" id="SSF56112">
    <property type="entry name" value="Protein kinase-like (PK-like)"/>
    <property type="match status" value="1"/>
</dbReference>
<evidence type="ECO:0000256" key="7">
    <source>
        <dbReference type="RuleBase" id="RU000304"/>
    </source>
</evidence>
<keyword evidence="7" id="KW-0723">Serine/threonine-protein kinase</keyword>
<dbReference type="Gene3D" id="1.10.510.10">
    <property type="entry name" value="Transferase(Phosphotransferase) domain 1"/>
    <property type="match status" value="1"/>
</dbReference>
<evidence type="ECO:0000256" key="4">
    <source>
        <dbReference type="ARBA" id="ARBA00022840"/>
    </source>
</evidence>
<comment type="similarity">
    <text evidence="5">Belongs to the protein kinase superfamily. Ser/Thr protein kinase family. GCN2 subfamily.</text>
</comment>
<evidence type="ECO:0000256" key="3">
    <source>
        <dbReference type="ARBA" id="ARBA00022777"/>
    </source>
</evidence>
<protein>
    <recommendedName>
        <fullName evidence="8">Protein kinase domain-containing protein</fullName>
    </recommendedName>
</protein>
<accession>A0A5J4WFQ4</accession>
<keyword evidence="2 6" id="KW-0547">Nucleotide-binding</keyword>
<keyword evidence="3" id="KW-0418">Kinase</keyword>
<sequence>MEESQLLESQGFQVLKTLGKGSFGQVFQVYHPEMGLIAAKVMENENFDVNEWNVAGILNEDHLQPCPFITLEGLRYIHSKGIVHRDIKPANILMHNPLGSGRVICKIADFGEVKIKQNTDISTTLMTYRGTQVYMPPEIMLGDQNEMKQASSTV</sequence>
<dbReference type="InterPro" id="IPR017441">
    <property type="entry name" value="Protein_kinase_ATP_BS"/>
</dbReference>
<organism evidence="9 10">
    <name type="scientific">Streblomastix strix</name>
    <dbReference type="NCBI Taxonomy" id="222440"/>
    <lineage>
        <taxon>Eukaryota</taxon>
        <taxon>Metamonada</taxon>
        <taxon>Preaxostyla</taxon>
        <taxon>Oxymonadida</taxon>
        <taxon>Streblomastigidae</taxon>
        <taxon>Streblomastix</taxon>
    </lineage>
</organism>
<dbReference type="GO" id="GO:0005634">
    <property type="term" value="C:nucleus"/>
    <property type="evidence" value="ECO:0007669"/>
    <property type="project" value="TreeGrafter"/>
</dbReference>
<evidence type="ECO:0000313" key="9">
    <source>
        <dbReference type="EMBL" id="KAA6393453.1"/>
    </source>
</evidence>
<feature type="binding site" evidence="6">
    <location>
        <position position="40"/>
    </location>
    <ligand>
        <name>ATP</name>
        <dbReference type="ChEBI" id="CHEBI:30616"/>
    </ligand>
</feature>
<dbReference type="Proteomes" id="UP000324800">
    <property type="component" value="Unassembled WGS sequence"/>
</dbReference>
<dbReference type="GO" id="GO:0005524">
    <property type="term" value="F:ATP binding"/>
    <property type="evidence" value="ECO:0007669"/>
    <property type="project" value="UniProtKB-UniRule"/>
</dbReference>
<dbReference type="PROSITE" id="PS00107">
    <property type="entry name" value="PROTEIN_KINASE_ATP"/>
    <property type="match status" value="1"/>
</dbReference>
<dbReference type="PROSITE" id="PS00108">
    <property type="entry name" value="PROTEIN_KINASE_ST"/>
    <property type="match status" value="1"/>
</dbReference>
<evidence type="ECO:0000256" key="2">
    <source>
        <dbReference type="ARBA" id="ARBA00022741"/>
    </source>
</evidence>
<dbReference type="OrthoDB" id="5987198at2759"/>
<feature type="domain" description="Protein kinase" evidence="8">
    <location>
        <begin position="1"/>
        <end position="154"/>
    </location>
</feature>
<dbReference type="InterPro" id="IPR000719">
    <property type="entry name" value="Prot_kinase_dom"/>
</dbReference>
<evidence type="ECO:0000313" key="10">
    <source>
        <dbReference type="Proteomes" id="UP000324800"/>
    </source>
</evidence>
<gene>
    <name evidence="9" type="ORF">EZS28_011018</name>
</gene>